<dbReference type="GO" id="GO:0017004">
    <property type="term" value="P:cytochrome complex assembly"/>
    <property type="evidence" value="ECO:0007669"/>
    <property type="project" value="InterPro"/>
</dbReference>
<evidence type="ECO:0000313" key="9">
    <source>
        <dbReference type="Proteomes" id="UP000178429"/>
    </source>
</evidence>
<dbReference type="Proteomes" id="UP000178429">
    <property type="component" value="Unassembled WGS sequence"/>
</dbReference>
<feature type="transmembrane region" description="Helical" evidence="6">
    <location>
        <begin position="88"/>
        <end position="112"/>
    </location>
</feature>
<dbReference type="PANTHER" id="PTHR31272:SF4">
    <property type="entry name" value="CYTOCHROME C-TYPE BIOGENESIS PROTEIN HI_1454-RELATED"/>
    <property type="match status" value="1"/>
</dbReference>
<feature type="transmembrane region" description="Helical" evidence="6">
    <location>
        <begin position="6"/>
        <end position="32"/>
    </location>
</feature>
<protein>
    <recommendedName>
        <fullName evidence="7">Cytochrome C biogenesis protein transmembrane domain-containing protein</fullName>
    </recommendedName>
</protein>
<evidence type="ECO:0000259" key="7">
    <source>
        <dbReference type="Pfam" id="PF02683"/>
    </source>
</evidence>
<dbReference type="AlphaFoldDB" id="A0A1F8BZX9"/>
<evidence type="ECO:0000313" key="8">
    <source>
        <dbReference type="EMBL" id="OGM69661.1"/>
    </source>
</evidence>
<comment type="similarity">
    <text evidence="2">Belongs to the DsbD family.</text>
</comment>
<feature type="transmembrane region" description="Helical" evidence="6">
    <location>
        <begin position="133"/>
        <end position="160"/>
    </location>
</feature>
<organism evidence="8 9">
    <name type="scientific">Candidatus Woesebacteria bacterium RIFCSPLOWO2_01_FULL_44_14</name>
    <dbReference type="NCBI Taxonomy" id="1802525"/>
    <lineage>
        <taxon>Bacteria</taxon>
        <taxon>Candidatus Woeseibacteriota</taxon>
    </lineage>
</organism>
<keyword evidence="4 6" id="KW-1133">Transmembrane helix</keyword>
<dbReference type="EMBL" id="MGHL01000010">
    <property type="protein sequence ID" value="OGM69661.1"/>
    <property type="molecule type" value="Genomic_DNA"/>
</dbReference>
<dbReference type="InterPro" id="IPR003834">
    <property type="entry name" value="Cyt_c_assmbl_TM_dom"/>
</dbReference>
<dbReference type="InterPro" id="IPR051790">
    <property type="entry name" value="Cytochrome_c-biogenesis_DsbD"/>
</dbReference>
<feature type="domain" description="Cytochrome C biogenesis protein transmembrane" evidence="7">
    <location>
        <begin position="5"/>
        <end position="192"/>
    </location>
</feature>
<evidence type="ECO:0000256" key="4">
    <source>
        <dbReference type="ARBA" id="ARBA00022989"/>
    </source>
</evidence>
<sequence length="246" mass="26300">MFNLNLPIAFGAGVISFFAPCVVPLLPAYIGYVTGVSLQDLQTRGFALFRRKLLISSVLYILGFSLVFVAVGTAAATVGSVLRQYDFIIQRVGGTIILILGLEFAGVLKIPFLARPAQFKLPAWARNLGYARAFVVGVIFATAWTPCIGAVLGSILTLAAVSGTAVTGATLLFVYSLGISVPFLIVALTLASAPKYLKFVSKNIGIIAKIAGLLLAILGLLLLTNTYRFVNSWLFEIAFRLGYTIK</sequence>
<gene>
    <name evidence="8" type="ORF">A2975_00940</name>
</gene>
<evidence type="ECO:0000256" key="3">
    <source>
        <dbReference type="ARBA" id="ARBA00022692"/>
    </source>
</evidence>
<feature type="transmembrane region" description="Helical" evidence="6">
    <location>
        <begin position="203"/>
        <end position="223"/>
    </location>
</feature>
<accession>A0A1F8BZX9</accession>
<name>A0A1F8BZX9_9BACT</name>
<dbReference type="PANTHER" id="PTHR31272">
    <property type="entry name" value="CYTOCHROME C-TYPE BIOGENESIS PROTEIN HI_1454-RELATED"/>
    <property type="match status" value="1"/>
</dbReference>
<evidence type="ECO:0000256" key="6">
    <source>
        <dbReference type="SAM" id="Phobius"/>
    </source>
</evidence>
<feature type="transmembrane region" description="Helical" evidence="6">
    <location>
        <begin position="172"/>
        <end position="191"/>
    </location>
</feature>
<keyword evidence="3 6" id="KW-0812">Transmembrane</keyword>
<comment type="caution">
    <text evidence="8">The sequence shown here is derived from an EMBL/GenBank/DDBJ whole genome shotgun (WGS) entry which is preliminary data.</text>
</comment>
<evidence type="ECO:0000256" key="5">
    <source>
        <dbReference type="ARBA" id="ARBA00023136"/>
    </source>
</evidence>
<dbReference type="STRING" id="1802525.A2975_00940"/>
<dbReference type="Pfam" id="PF02683">
    <property type="entry name" value="DsbD_TM"/>
    <property type="match status" value="1"/>
</dbReference>
<feature type="transmembrane region" description="Helical" evidence="6">
    <location>
        <begin position="53"/>
        <end position="76"/>
    </location>
</feature>
<keyword evidence="5 6" id="KW-0472">Membrane</keyword>
<proteinExistence type="inferred from homology"/>
<dbReference type="GO" id="GO:0016020">
    <property type="term" value="C:membrane"/>
    <property type="evidence" value="ECO:0007669"/>
    <property type="project" value="UniProtKB-SubCell"/>
</dbReference>
<comment type="subcellular location">
    <subcellularLocation>
        <location evidence="1">Membrane</location>
        <topology evidence="1">Multi-pass membrane protein</topology>
    </subcellularLocation>
</comment>
<reference evidence="8 9" key="1">
    <citation type="journal article" date="2016" name="Nat. Commun.">
        <title>Thousands of microbial genomes shed light on interconnected biogeochemical processes in an aquifer system.</title>
        <authorList>
            <person name="Anantharaman K."/>
            <person name="Brown C.T."/>
            <person name="Hug L.A."/>
            <person name="Sharon I."/>
            <person name="Castelle C.J."/>
            <person name="Probst A.J."/>
            <person name="Thomas B.C."/>
            <person name="Singh A."/>
            <person name="Wilkins M.J."/>
            <person name="Karaoz U."/>
            <person name="Brodie E.L."/>
            <person name="Williams K.H."/>
            <person name="Hubbard S.S."/>
            <person name="Banfield J.F."/>
        </authorList>
    </citation>
    <scope>NUCLEOTIDE SEQUENCE [LARGE SCALE GENOMIC DNA]</scope>
</reference>
<evidence type="ECO:0000256" key="2">
    <source>
        <dbReference type="ARBA" id="ARBA00006143"/>
    </source>
</evidence>
<evidence type="ECO:0000256" key="1">
    <source>
        <dbReference type="ARBA" id="ARBA00004141"/>
    </source>
</evidence>